<protein>
    <submittedName>
        <fullName evidence="2">Uncharacterized protein</fullName>
    </submittedName>
</protein>
<dbReference type="EMBL" id="VSSQ01000016">
    <property type="protein sequence ID" value="MPL61852.1"/>
    <property type="molecule type" value="Genomic_DNA"/>
</dbReference>
<sequence>MNQLEDSIKGLQILISELEKEKKGTFNVYERRQIEKQINHLNNELEELLKQKGDL</sequence>
<name>A0A644T6Q5_9ZZZZ</name>
<gene>
    <name evidence="2" type="ORF">SDC9_07441</name>
</gene>
<evidence type="ECO:0000256" key="1">
    <source>
        <dbReference type="SAM" id="Coils"/>
    </source>
</evidence>
<reference evidence="2" key="1">
    <citation type="submission" date="2019-08" db="EMBL/GenBank/DDBJ databases">
        <authorList>
            <person name="Kucharzyk K."/>
            <person name="Murdoch R.W."/>
            <person name="Higgins S."/>
            <person name="Loffler F."/>
        </authorList>
    </citation>
    <scope>NUCLEOTIDE SEQUENCE</scope>
</reference>
<accession>A0A644T6Q5</accession>
<comment type="caution">
    <text evidence="2">The sequence shown here is derived from an EMBL/GenBank/DDBJ whole genome shotgun (WGS) entry which is preliminary data.</text>
</comment>
<keyword evidence="1" id="KW-0175">Coiled coil</keyword>
<organism evidence="2">
    <name type="scientific">bioreactor metagenome</name>
    <dbReference type="NCBI Taxonomy" id="1076179"/>
    <lineage>
        <taxon>unclassified sequences</taxon>
        <taxon>metagenomes</taxon>
        <taxon>ecological metagenomes</taxon>
    </lineage>
</organism>
<evidence type="ECO:0000313" key="2">
    <source>
        <dbReference type="EMBL" id="MPL61852.1"/>
    </source>
</evidence>
<dbReference type="AlphaFoldDB" id="A0A644T6Q5"/>
<proteinExistence type="predicted"/>
<feature type="coiled-coil region" evidence="1">
    <location>
        <begin position="1"/>
        <end position="51"/>
    </location>
</feature>